<keyword evidence="1" id="KW-0472">Membrane</keyword>
<gene>
    <name evidence="2" type="ORF">D0Y50_10250</name>
</gene>
<evidence type="ECO:0000256" key="1">
    <source>
        <dbReference type="SAM" id="Phobius"/>
    </source>
</evidence>
<accession>A0A346NMF6</accession>
<dbReference type="AlphaFoldDB" id="A0A346NMF6"/>
<feature type="transmembrane region" description="Helical" evidence="1">
    <location>
        <begin position="206"/>
        <end position="222"/>
    </location>
</feature>
<name>A0A346NMF6_9ALTE</name>
<evidence type="ECO:0000313" key="2">
    <source>
        <dbReference type="EMBL" id="AXR06713.1"/>
    </source>
</evidence>
<keyword evidence="3" id="KW-1185">Reference proteome</keyword>
<proteinExistence type="predicted"/>
<evidence type="ECO:0008006" key="4">
    <source>
        <dbReference type="Google" id="ProtNLM"/>
    </source>
</evidence>
<organism evidence="2 3">
    <name type="scientific">Salinimonas sediminis</name>
    <dbReference type="NCBI Taxonomy" id="2303538"/>
    <lineage>
        <taxon>Bacteria</taxon>
        <taxon>Pseudomonadati</taxon>
        <taxon>Pseudomonadota</taxon>
        <taxon>Gammaproteobacteria</taxon>
        <taxon>Alteromonadales</taxon>
        <taxon>Alteromonadaceae</taxon>
        <taxon>Alteromonas/Salinimonas group</taxon>
        <taxon>Salinimonas</taxon>
    </lineage>
</organism>
<feature type="transmembrane region" description="Helical" evidence="1">
    <location>
        <begin position="35"/>
        <end position="52"/>
    </location>
</feature>
<feature type="transmembrane region" description="Helical" evidence="1">
    <location>
        <begin position="137"/>
        <end position="155"/>
    </location>
</feature>
<dbReference type="EMBL" id="CP031769">
    <property type="protein sequence ID" value="AXR06713.1"/>
    <property type="molecule type" value="Genomic_DNA"/>
</dbReference>
<dbReference type="OrthoDB" id="271600at2"/>
<feature type="transmembrane region" description="Helical" evidence="1">
    <location>
        <begin position="326"/>
        <end position="343"/>
    </location>
</feature>
<feature type="transmembrane region" description="Helical" evidence="1">
    <location>
        <begin position="243"/>
        <end position="264"/>
    </location>
</feature>
<keyword evidence="1" id="KW-1133">Transmembrane helix</keyword>
<dbReference type="KEGG" id="salm:D0Y50_10250"/>
<sequence>MITNSIALATSLLVAIVLFLPRLRQSVQWRATVTPLASIIGSGFLIIAPLLHSVMGKWALLGIILLSTLAYLLGSVIRFNIRHAEPELARNSHGSIATLEKASQWALGAAYAISVAFYISLFAAFVFDRFAIDDTTLIKLFTSGLLVIIMLVAWLRGARGLETIELFAVTIKLAIIIGVLTALATYDIQVKSAWFKHEAIQSLSHFETLSMLAGMLMVTQGFETTRFMGNSYNAEQRIKAGRYAQWIAIFLYVVFIGLTCPIFLDFPITELNETTISYTLGQAIWVLPILLLVAATASQLSAALADTIGGGGLLKELFHLSISPQFYYVLVIAIAGILVWSSNVFEIINLASKGFALYYLIQTLIAFKLVLLRPKEQRFKSLQLLGISAIVVSLSFVIGWSIPAPHS</sequence>
<dbReference type="Gene3D" id="1.20.1740.10">
    <property type="entry name" value="Amino acid/polyamine transporter I"/>
    <property type="match status" value="1"/>
</dbReference>
<protein>
    <recommendedName>
        <fullName evidence="4">Amino acid permease</fullName>
    </recommendedName>
</protein>
<keyword evidence="1" id="KW-0812">Transmembrane</keyword>
<feature type="transmembrane region" description="Helical" evidence="1">
    <location>
        <begin position="102"/>
        <end position="125"/>
    </location>
</feature>
<evidence type="ECO:0000313" key="3">
    <source>
        <dbReference type="Proteomes" id="UP000262073"/>
    </source>
</evidence>
<feature type="transmembrane region" description="Helical" evidence="1">
    <location>
        <begin position="284"/>
        <end position="305"/>
    </location>
</feature>
<dbReference type="Proteomes" id="UP000262073">
    <property type="component" value="Chromosome"/>
</dbReference>
<reference evidence="2 3" key="1">
    <citation type="submission" date="2018-08" db="EMBL/GenBank/DDBJ databases">
        <title>Salinimonas sediminis sp. nov., a piezophilic bacterium isolated from a deep-sea sediment sample from the New Britain Trench.</title>
        <authorList>
            <person name="Cao J."/>
        </authorList>
    </citation>
    <scope>NUCLEOTIDE SEQUENCE [LARGE SCALE GENOMIC DNA]</scope>
    <source>
        <strain evidence="2 3">N102</strain>
    </source>
</reference>
<feature type="transmembrane region" description="Helical" evidence="1">
    <location>
        <begin position="58"/>
        <end position="81"/>
    </location>
</feature>
<feature type="transmembrane region" description="Helical" evidence="1">
    <location>
        <begin position="355"/>
        <end position="372"/>
    </location>
</feature>
<feature type="transmembrane region" description="Helical" evidence="1">
    <location>
        <begin position="384"/>
        <end position="402"/>
    </location>
</feature>
<feature type="transmembrane region" description="Helical" evidence="1">
    <location>
        <begin position="6"/>
        <end position="23"/>
    </location>
</feature>
<dbReference type="RefSeq" id="WP_117316836.1">
    <property type="nucleotide sequence ID" value="NZ_CP031769.1"/>
</dbReference>
<feature type="transmembrane region" description="Helical" evidence="1">
    <location>
        <begin position="167"/>
        <end position="186"/>
    </location>
</feature>